<dbReference type="InterPro" id="IPR042099">
    <property type="entry name" value="ANL_N_sf"/>
</dbReference>
<comment type="caution">
    <text evidence="7">The sequence shown here is derived from an EMBL/GenBank/DDBJ whole genome shotgun (WGS) entry which is preliminary data.</text>
</comment>
<organism evidence="7 8">
    <name type="scientific">Advenella kashmirensis</name>
    <dbReference type="NCBI Taxonomy" id="310575"/>
    <lineage>
        <taxon>Bacteria</taxon>
        <taxon>Pseudomonadati</taxon>
        <taxon>Pseudomonadota</taxon>
        <taxon>Betaproteobacteria</taxon>
        <taxon>Burkholderiales</taxon>
        <taxon>Alcaligenaceae</taxon>
    </lineage>
</organism>
<dbReference type="Proteomes" id="UP000264036">
    <property type="component" value="Unassembled WGS sequence"/>
</dbReference>
<keyword evidence="2" id="KW-0436">Ligase</keyword>
<dbReference type="NCBIfam" id="NF006020">
    <property type="entry name" value="PRK08162.1"/>
    <property type="match status" value="1"/>
</dbReference>
<dbReference type="FunFam" id="3.30.300.30:FF:000008">
    <property type="entry name" value="2,3-dihydroxybenzoate-AMP ligase"/>
    <property type="match status" value="1"/>
</dbReference>
<evidence type="ECO:0000256" key="2">
    <source>
        <dbReference type="ARBA" id="ARBA00022598"/>
    </source>
</evidence>
<evidence type="ECO:0000259" key="6">
    <source>
        <dbReference type="Pfam" id="PF13193"/>
    </source>
</evidence>
<evidence type="ECO:0000313" key="7">
    <source>
        <dbReference type="EMBL" id="HBP31015.1"/>
    </source>
</evidence>
<sequence length="551" mass="60741">MTDVYHSDLDKNPANYSSLSPVDFLLRSATVFPGKTAVIDQQSYSYLQLYKRVVRMASSLSKMGVGRNDTVSVLCFNTLELLETHYSVPMLGAVLNTLNTRQDAASLRYILAHCESSVLIYDTEFESLVAQIIDDLDKPPALIAIARDGGPALIQGHQRYEDLVSAGDDSFVWQKVQDEWDPISLNYTSGTTGNPKGVVYHHRGAWLSAMSNAMALNMTADSVYLWTLPMFHCNGWCYTWAVTAVGGTHVCLRKIDPEQIHQKIVDHKVTHMCGAPVVLNMILNDFSHRGWTIPLPTRFALGGAAPSATVVRKGQEVGFDICHLYGLTESYGPSAVCVWQNDWETLDADALAEKMSRQGTGLYGIDTLVVLDRTSGEPVPADGVTLGELALRGNTVMKGYLKNPAGTRQAFAGGWFRTGDLAVMHPDNYVEIKDRAKDIIISGGENISSKEIEDVLYRHPDVFEVAVVALPDEKWGEVPCAFITLKDEDSDRDPAAFIRYCSQHMASFKVPKKIVLGQLPKTATGKIRKNILRDLARETGDDRLPPGAMPQ</sequence>
<dbReference type="Gene3D" id="3.40.50.12780">
    <property type="entry name" value="N-terminal domain of ligase-like"/>
    <property type="match status" value="1"/>
</dbReference>
<dbReference type="Pfam" id="PF00501">
    <property type="entry name" value="AMP-binding"/>
    <property type="match status" value="1"/>
</dbReference>
<dbReference type="InterPro" id="IPR045851">
    <property type="entry name" value="AMP-bd_C_sf"/>
</dbReference>
<dbReference type="InterPro" id="IPR020845">
    <property type="entry name" value="AMP-binding_CS"/>
</dbReference>
<proteinExistence type="inferred from homology"/>
<dbReference type="InterPro" id="IPR025110">
    <property type="entry name" value="AMP-bd_C"/>
</dbReference>
<evidence type="ECO:0000256" key="3">
    <source>
        <dbReference type="ARBA" id="ARBA00022832"/>
    </source>
</evidence>
<dbReference type="PROSITE" id="PS00455">
    <property type="entry name" value="AMP_BINDING"/>
    <property type="match status" value="1"/>
</dbReference>
<dbReference type="EMBL" id="DOEK01000035">
    <property type="protein sequence ID" value="HBP31015.1"/>
    <property type="molecule type" value="Genomic_DNA"/>
</dbReference>
<evidence type="ECO:0000256" key="4">
    <source>
        <dbReference type="ARBA" id="ARBA00023098"/>
    </source>
</evidence>
<feature type="domain" description="AMP-dependent synthetase/ligase" evidence="5">
    <location>
        <begin position="27"/>
        <end position="401"/>
    </location>
</feature>
<dbReference type="SUPFAM" id="SSF56801">
    <property type="entry name" value="Acetyl-CoA synthetase-like"/>
    <property type="match status" value="1"/>
</dbReference>
<dbReference type="GO" id="GO:0016874">
    <property type="term" value="F:ligase activity"/>
    <property type="evidence" value="ECO:0007669"/>
    <property type="project" value="UniProtKB-KW"/>
</dbReference>
<dbReference type="CDD" id="cd12118">
    <property type="entry name" value="ttLC_FACS_AEE21_like"/>
    <property type="match status" value="1"/>
</dbReference>
<comment type="similarity">
    <text evidence="1">Belongs to the ATP-dependent AMP-binding enzyme family.</text>
</comment>
<dbReference type="PANTHER" id="PTHR43859:SF4">
    <property type="entry name" value="BUTANOATE--COA LIGASE AAE1-RELATED"/>
    <property type="match status" value="1"/>
</dbReference>
<evidence type="ECO:0000256" key="1">
    <source>
        <dbReference type="ARBA" id="ARBA00006432"/>
    </source>
</evidence>
<dbReference type="AlphaFoldDB" id="A0A356LKG1"/>
<keyword evidence="3" id="KW-0276">Fatty acid metabolism</keyword>
<protein>
    <submittedName>
        <fullName evidence="7">Acyl-CoA synthetase</fullName>
    </submittedName>
</protein>
<dbReference type="Gene3D" id="3.30.300.30">
    <property type="match status" value="1"/>
</dbReference>
<evidence type="ECO:0000259" key="5">
    <source>
        <dbReference type="Pfam" id="PF00501"/>
    </source>
</evidence>
<accession>A0A356LKG1</accession>
<dbReference type="InterPro" id="IPR000873">
    <property type="entry name" value="AMP-dep_synth/lig_dom"/>
</dbReference>
<evidence type="ECO:0000313" key="8">
    <source>
        <dbReference type="Proteomes" id="UP000264036"/>
    </source>
</evidence>
<feature type="domain" description="AMP-binding enzyme C-terminal" evidence="6">
    <location>
        <begin position="451"/>
        <end position="526"/>
    </location>
</feature>
<keyword evidence="4" id="KW-0443">Lipid metabolism</keyword>
<dbReference type="PANTHER" id="PTHR43859">
    <property type="entry name" value="ACYL-ACTIVATING ENZYME"/>
    <property type="match status" value="1"/>
</dbReference>
<name>A0A356LKG1_9BURK</name>
<dbReference type="GO" id="GO:0006631">
    <property type="term" value="P:fatty acid metabolic process"/>
    <property type="evidence" value="ECO:0007669"/>
    <property type="project" value="UniProtKB-KW"/>
</dbReference>
<dbReference type="Pfam" id="PF13193">
    <property type="entry name" value="AMP-binding_C"/>
    <property type="match status" value="1"/>
</dbReference>
<reference evidence="7 8" key="1">
    <citation type="journal article" date="2018" name="Nat. Biotechnol.">
        <title>A standardized bacterial taxonomy based on genome phylogeny substantially revises the tree of life.</title>
        <authorList>
            <person name="Parks D.H."/>
            <person name="Chuvochina M."/>
            <person name="Waite D.W."/>
            <person name="Rinke C."/>
            <person name="Skarshewski A."/>
            <person name="Chaumeil P.A."/>
            <person name="Hugenholtz P."/>
        </authorList>
    </citation>
    <scope>NUCLEOTIDE SEQUENCE [LARGE SCALE GENOMIC DNA]</scope>
    <source>
        <strain evidence="7">UBA10707</strain>
    </source>
</reference>
<gene>
    <name evidence="7" type="ORF">DD666_16575</name>
</gene>